<dbReference type="InterPro" id="IPR002305">
    <property type="entry name" value="aa-tRNA-synth_Ic"/>
</dbReference>
<name>A0ABR1Q7C3_9PEZI</name>
<organism evidence="11 12">
    <name type="scientific">Apiospora aurea</name>
    <dbReference type="NCBI Taxonomy" id="335848"/>
    <lineage>
        <taxon>Eukaryota</taxon>
        <taxon>Fungi</taxon>
        <taxon>Dikarya</taxon>
        <taxon>Ascomycota</taxon>
        <taxon>Pezizomycotina</taxon>
        <taxon>Sordariomycetes</taxon>
        <taxon>Xylariomycetidae</taxon>
        <taxon>Amphisphaeriales</taxon>
        <taxon>Apiosporaceae</taxon>
        <taxon>Apiospora</taxon>
    </lineage>
</organism>
<keyword evidence="2 9" id="KW-0436">Ligase</keyword>
<evidence type="ECO:0000256" key="10">
    <source>
        <dbReference type="SAM" id="MobiDB-lite"/>
    </source>
</evidence>
<sequence>MDATARYALIKENLAEVLDAPIIENILAEGRNPKIYWGTATTGRPHCGYFVPAVKIAQYLAAGCEVTILLADIHGFLDNLKAPIELVAHRVTFYRYCITEMLRAVGVSTEKLKFVLGSSYQTSHEYTMDLFKLCAVTSEHDAKKAGAEIVKQTANAPLSGLLYPILQVLDEQYLDVDAQFGGLDQRKLFTASKEWLPKLGYKQRAHLMNPMVPGLQGGKMSSSDENSKIDLLDSLEVVTKKIRKAEAVPKQPEGNGILAFAEFVLLPVAALKGKREFVVSRERDGLEPLVYSDVKQMHEDYKQDILTPQLLKAATTKALTELLAPIQKAYQESTEWQEITLKAYPRPRRPRRRSRRSRTGAPVSPAPRSRRATRTRKPISWCPRSTQQNKKRL</sequence>
<proteinExistence type="inferred from homology"/>
<feature type="compositionally biased region" description="Basic residues" evidence="10">
    <location>
        <begin position="368"/>
        <end position="377"/>
    </location>
</feature>
<evidence type="ECO:0000256" key="6">
    <source>
        <dbReference type="ARBA" id="ARBA00023146"/>
    </source>
</evidence>
<accession>A0ABR1Q7C3</accession>
<dbReference type="RefSeq" id="XP_066697920.1">
    <property type="nucleotide sequence ID" value="XM_066845522.1"/>
</dbReference>
<dbReference type="EC" id="6.1.1.1" evidence="1 9"/>
<evidence type="ECO:0000256" key="8">
    <source>
        <dbReference type="ARBA" id="ARBA00048248"/>
    </source>
</evidence>
<evidence type="ECO:0000256" key="4">
    <source>
        <dbReference type="ARBA" id="ARBA00022840"/>
    </source>
</evidence>
<dbReference type="PIRSF" id="PIRSF006588">
    <property type="entry name" value="TyrRS_arch_euk"/>
    <property type="match status" value="1"/>
</dbReference>
<dbReference type="InterPro" id="IPR050489">
    <property type="entry name" value="Tyr-tRNA_synthase"/>
</dbReference>
<evidence type="ECO:0000256" key="7">
    <source>
        <dbReference type="ARBA" id="ARBA00033323"/>
    </source>
</evidence>
<evidence type="ECO:0000313" key="12">
    <source>
        <dbReference type="Proteomes" id="UP001391051"/>
    </source>
</evidence>
<gene>
    <name evidence="11" type="ORF">PG986_009300</name>
</gene>
<evidence type="ECO:0000256" key="5">
    <source>
        <dbReference type="ARBA" id="ARBA00022917"/>
    </source>
</evidence>
<evidence type="ECO:0000256" key="2">
    <source>
        <dbReference type="ARBA" id="ARBA00022598"/>
    </source>
</evidence>
<keyword evidence="4 9" id="KW-0067">ATP-binding</keyword>
<dbReference type="NCBIfam" id="TIGR00234">
    <property type="entry name" value="tyrS"/>
    <property type="match status" value="1"/>
</dbReference>
<dbReference type="InterPro" id="IPR023617">
    <property type="entry name" value="Tyr-tRNA-ligase_arc/euk-type"/>
</dbReference>
<feature type="compositionally biased region" description="Polar residues" evidence="10">
    <location>
        <begin position="383"/>
        <end position="393"/>
    </location>
</feature>
<evidence type="ECO:0000256" key="9">
    <source>
        <dbReference type="RuleBase" id="RU361234"/>
    </source>
</evidence>
<feature type="region of interest" description="Disordered" evidence="10">
    <location>
        <begin position="343"/>
        <end position="393"/>
    </location>
</feature>
<dbReference type="PANTHER" id="PTHR46264:SF4">
    <property type="entry name" value="TYROSINE--TRNA LIGASE, CYTOPLASMIC"/>
    <property type="match status" value="1"/>
</dbReference>
<evidence type="ECO:0000256" key="3">
    <source>
        <dbReference type="ARBA" id="ARBA00022741"/>
    </source>
</evidence>
<keyword evidence="6 9" id="KW-0030">Aminoacyl-tRNA synthetase</keyword>
<comment type="caution">
    <text evidence="11">The sequence shown here is derived from an EMBL/GenBank/DDBJ whole genome shotgun (WGS) entry which is preliminary data.</text>
</comment>
<dbReference type="EMBL" id="JAQQWE010000006">
    <property type="protein sequence ID" value="KAK7948414.1"/>
    <property type="molecule type" value="Genomic_DNA"/>
</dbReference>
<dbReference type="SUPFAM" id="SSF52374">
    <property type="entry name" value="Nucleotidylyl transferase"/>
    <property type="match status" value="1"/>
</dbReference>
<dbReference type="GO" id="GO:0016874">
    <property type="term" value="F:ligase activity"/>
    <property type="evidence" value="ECO:0007669"/>
    <property type="project" value="UniProtKB-KW"/>
</dbReference>
<dbReference type="GeneID" id="92078584"/>
<comment type="similarity">
    <text evidence="9">Belongs to the class-I aminoacyl-tRNA synthetase family.</text>
</comment>
<keyword evidence="3 9" id="KW-0547">Nucleotide-binding</keyword>
<keyword evidence="5 9" id="KW-0648">Protein biosynthesis</keyword>
<dbReference type="Proteomes" id="UP001391051">
    <property type="component" value="Unassembled WGS sequence"/>
</dbReference>
<dbReference type="Gene3D" id="3.40.50.620">
    <property type="entry name" value="HUPs"/>
    <property type="match status" value="1"/>
</dbReference>
<keyword evidence="12" id="KW-1185">Reference proteome</keyword>
<feature type="compositionally biased region" description="Basic residues" evidence="10">
    <location>
        <begin position="345"/>
        <end position="358"/>
    </location>
</feature>
<dbReference type="Gene3D" id="1.10.240.10">
    <property type="entry name" value="Tyrosyl-Transfer RNA Synthetase"/>
    <property type="match status" value="1"/>
</dbReference>
<protein>
    <recommendedName>
        <fullName evidence="1 9">Tyrosine--tRNA ligase</fullName>
        <ecNumber evidence="1 9">6.1.1.1</ecNumber>
    </recommendedName>
    <alternativeName>
        <fullName evidence="7 9">Tyrosyl-tRNA synthetase</fullName>
    </alternativeName>
</protein>
<dbReference type="Pfam" id="PF00579">
    <property type="entry name" value="tRNA-synt_1b"/>
    <property type="match status" value="1"/>
</dbReference>
<evidence type="ECO:0000256" key="1">
    <source>
        <dbReference type="ARBA" id="ARBA00013160"/>
    </source>
</evidence>
<dbReference type="PANTHER" id="PTHR46264">
    <property type="entry name" value="TYROSINE-TRNA LIGASE"/>
    <property type="match status" value="1"/>
</dbReference>
<dbReference type="InterPro" id="IPR002307">
    <property type="entry name" value="Tyr-tRNA-ligase"/>
</dbReference>
<dbReference type="PRINTS" id="PR01040">
    <property type="entry name" value="TRNASYNTHTYR"/>
</dbReference>
<reference evidence="11 12" key="1">
    <citation type="submission" date="2023-01" db="EMBL/GenBank/DDBJ databases">
        <title>Analysis of 21 Apiospora genomes using comparative genomics revels a genus with tremendous synthesis potential of carbohydrate active enzymes and secondary metabolites.</title>
        <authorList>
            <person name="Sorensen T."/>
        </authorList>
    </citation>
    <scope>NUCLEOTIDE SEQUENCE [LARGE SCALE GENOMIC DNA]</scope>
    <source>
        <strain evidence="11 12">CBS 24483</strain>
    </source>
</reference>
<dbReference type="InterPro" id="IPR014729">
    <property type="entry name" value="Rossmann-like_a/b/a_fold"/>
</dbReference>
<comment type="catalytic activity">
    <reaction evidence="8 9">
        <text>tRNA(Tyr) + L-tyrosine + ATP = L-tyrosyl-tRNA(Tyr) + AMP + diphosphate + H(+)</text>
        <dbReference type="Rhea" id="RHEA:10220"/>
        <dbReference type="Rhea" id="RHEA-COMP:9706"/>
        <dbReference type="Rhea" id="RHEA-COMP:9707"/>
        <dbReference type="ChEBI" id="CHEBI:15378"/>
        <dbReference type="ChEBI" id="CHEBI:30616"/>
        <dbReference type="ChEBI" id="CHEBI:33019"/>
        <dbReference type="ChEBI" id="CHEBI:58315"/>
        <dbReference type="ChEBI" id="CHEBI:78442"/>
        <dbReference type="ChEBI" id="CHEBI:78536"/>
        <dbReference type="ChEBI" id="CHEBI:456215"/>
        <dbReference type="EC" id="6.1.1.1"/>
    </reaction>
</comment>
<evidence type="ECO:0000313" key="11">
    <source>
        <dbReference type="EMBL" id="KAK7948414.1"/>
    </source>
</evidence>
<dbReference type="NCBIfam" id="NF006330">
    <property type="entry name" value="PRK08560.1"/>
    <property type="match status" value="1"/>
</dbReference>